<name>A0ABW9T3A5_9BACL</name>
<dbReference type="InterPro" id="IPR043129">
    <property type="entry name" value="ATPase_NBD"/>
</dbReference>
<dbReference type="SUPFAM" id="SSF53067">
    <property type="entry name" value="Actin-like ATPase domain"/>
    <property type="match status" value="1"/>
</dbReference>
<dbReference type="InterPro" id="IPR022496">
    <property type="entry name" value="T6A_TsaB"/>
</dbReference>
<organism evidence="2 3">
    <name type="scientific">Paenibacillus campinasensis</name>
    <dbReference type="NCBI Taxonomy" id="66347"/>
    <lineage>
        <taxon>Bacteria</taxon>
        <taxon>Bacillati</taxon>
        <taxon>Bacillota</taxon>
        <taxon>Bacilli</taxon>
        <taxon>Bacillales</taxon>
        <taxon>Paenibacillaceae</taxon>
        <taxon>Paenibacillus</taxon>
    </lineage>
</organism>
<comment type="caution">
    <text evidence="2">The sequence shown here is derived from an EMBL/GenBank/DDBJ whole genome shotgun (WGS) entry which is preliminary data.</text>
</comment>
<dbReference type="CDD" id="cd24032">
    <property type="entry name" value="ASKHA_NBD_TsaB"/>
    <property type="match status" value="1"/>
</dbReference>
<dbReference type="Gene3D" id="3.30.420.40">
    <property type="match status" value="2"/>
</dbReference>
<feature type="domain" description="Gcp-like" evidence="1">
    <location>
        <begin position="39"/>
        <end position="195"/>
    </location>
</feature>
<keyword evidence="3" id="KW-1185">Reference proteome</keyword>
<evidence type="ECO:0000313" key="2">
    <source>
        <dbReference type="EMBL" id="MUG66589.1"/>
    </source>
</evidence>
<dbReference type="NCBIfam" id="TIGR03725">
    <property type="entry name" value="T6A_YeaZ"/>
    <property type="match status" value="1"/>
</dbReference>
<proteinExistence type="predicted"/>
<dbReference type="Pfam" id="PF00814">
    <property type="entry name" value="TsaD"/>
    <property type="match status" value="1"/>
</dbReference>
<sequence length="262" mass="28355">MNDHNTEPRQRFLALDTSTAQLAVSVLEEMTLLTEMNTSAERNHSVHLHPVMAEALQQAGMTMDEVSGIAVGVGPGSYTGIRIAVTAAKTLAWTLNLPVVGVSSLHALAWGGLAAAGKNGQPPEGGSWIVPLLDARRGQVYTALFGTEGSEMSAPVRLENDGIRLMQTWLQEIKERIAGLPEQRRPQHVFFVGEVDIHAEAARELEGFAGTGVSISPYSLEGRWVGYLGAKRLLAQEADEPHSLVPNYTQLSEAEANLLRKR</sequence>
<dbReference type="PANTHER" id="PTHR11735:SF11">
    <property type="entry name" value="TRNA THREONYLCARBAMOYLADENOSINE BIOSYNTHESIS PROTEIN TSAB"/>
    <property type="match status" value="1"/>
</dbReference>
<dbReference type="InterPro" id="IPR000905">
    <property type="entry name" value="Gcp-like_dom"/>
</dbReference>
<evidence type="ECO:0000313" key="3">
    <source>
        <dbReference type="Proteomes" id="UP000435177"/>
    </source>
</evidence>
<dbReference type="Proteomes" id="UP000435177">
    <property type="component" value="Unassembled WGS sequence"/>
</dbReference>
<gene>
    <name evidence="2" type="primary">tsaB</name>
    <name evidence="2" type="ORF">GNP94_11315</name>
</gene>
<dbReference type="EMBL" id="WOAA01000007">
    <property type="protein sequence ID" value="MUG66589.1"/>
    <property type="molecule type" value="Genomic_DNA"/>
</dbReference>
<accession>A0ABW9T3A5</accession>
<dbReference type="PANTHER" id="PTHR11735">
    <property type="entry name" value="TRNA N6-ADENOSINE THREONYLCARBAMOYLTRANSFERASE"/>
    <property type="match status" value="1"/>
</dbReference>
<reference evidence="2 3" key="1">
    <citation type="submission" date="2019-11" db="EMBL/GenBank/DDBJ databases">
        <title>Draft genome sequences of five Paenibacillus species of dairy origin.</title>
        <authorList>
            <person name="Olajide A.M."/>
            <person name="Chen S."/>
            <person name="Lapointe G."/>
        </authorList>
    </citation>
    <scope>NUCLEOTIDE SEQUENCE [LARGE SCALE GENOMIC DNA]</scope>
    <source>
        <strain evidence="2 3">3CS1</strain>
    </source>
</reference>
<dbReference type="RefSeq" id="WP_155618066.1">
    <property type="nucleotide sequence ID" value="NZ_WOAA01000007.1"/>
</dbReference>
<protein>
    <submittedName>
        <fullName evidence="2">tRNA (Adenosine(37)-N6)-threonylcarbamoyltransferase complex dimerization subunit type 1 TsaB</fullName>
    </submittedName>
</protein>
<evidence type="ECO:0000259" key="1">
    <source>
        <dbReference type="Pfam" id="PF00814"/>
    </source>
</evidence>